<dbReference type="Proteomes" id="UP001247805">
    <property type="component" value="Unassembled WGS sequence"/>
</dbReference>
<organism evidence="5 6">
    <name type="scientific">Paraglaciecola aquimarina</name>
    <dbReference type="NCBI Taxonomy" id="1235557"/>
    <lineage>
        <taxon>Bacteria</taxon>
        <taxon>Pseudomonadati</taxon>
        <taxon>Pseudomonadota</taxon>
        <taxon>Gammaproteobacteria</taxon>
        <taxon>Alteromonadales</taxon>
        <taxon>Alteromonadaceae</taxon>
        <taxon>Paraglaciecola</taxon>
    </lineage>
</organism>
<evidence type="ECO:0000256" key="2">
    <source>
        <dbReference type="ARBA" id="ARBA00022643"/>
    </source>
</evidence>
<dbReference type="Gene3D" id="3.40.50.360">
    <property type="match status" value="1"/>
</dbReference>
<accession>A0ABU3SZA8</accession>
<evidence type="ECO:0000313" key="6">
    <source>
        <dbReference type="Proteomes" id="UP001247805"/>
    </source>
</evidence>
<dbReference type="PROSITE" id="PS50902">
    <property type="entry name" value="FLAVODOXIN_LIKE"/>
    <property type="match status" value="1"/>
</dbReference>
<dbReference type="Pfam" id="PF00258">
    <property type="entry name" value="Flavodoxin_1"/>
    <property type="match status" value="1"/>
</dbReference>
<dbReference type="InterPro" id="IPR029039">
    <property type="entry name" value="Flavoprotein-like_sf"/>
</dbReference>
<keyword evidence="6" id="KW-1185">Reference proteome</keyword>
<sequence>MQSLYVTVVAIVLWLVLCAVTWRIHRSRQSVEVKLNATVLIAYGSQTGNAQTIAKNCAQALHLPEKCVIALNNLTFEHLQQVEKALFVVSTYGDGEAPDNASLFIKHMQDKCLPYAKQKVRSLEQYALEHLEYSIIALGDSSYPDFCAFGFELNQVVAKTGAQLLGGVITVDNYEPHTTQLADITPT</sequence>
<keyword evidence="3" id="KW-0813">Transport</keyword>
<reference evidence="5 6" key="1">
    <citation type="submission" date="2023-10" db="EMBL/GenBank/DDBJ databases">
        <title>Glaciecola aquimarina strain GGW-M5 nov., isolated from a coastal seawater.</title>
        <authorList>
            <person name="Bayburt H."/>
            <person name="Kim J.M."/>
            <person name="Choi B.J."/>
            <person name="Jeon C.O."/>
        </authorList>
    </citation>
    <scope>NUCLEOTIDE SEQUENCE [LARGE SCALE GENOMIC DNA]</scope>
    <source>
        <strain evidence="5 6">KCTC 32108</strain>
    </source>
</reference>
<evidence type="ECO:0000256" key="1">
    <source>
        <dbReference type="ARBA" id="ARBA00022630"/>
    </source>
</evidence>
<evidence type="ECO:0000256" key="3">
    <source>
        <dbReference type="ARBA" id="ARBA00022982"/>
    </source>
</evidence>
<dbReference type="InterPro" id="IPR008254">
    <property type="entry name" value="Flavodoxin/NO_synth"/>
</dbReference>
<evidence type="ECO:0000259" key="4">
    <source>
        <dbReference type="PROSITE" id="PS50902"/>
    </source>
</evidence>
<proteinExistence type="predicted"/>
<feature type="domain" description="Flavodoxin-like" evidence="4">
    <location>
        <begin position="39"/>
        <end position="187"/>
    </location>
</feature>
<comment type="caution">
    <text evidence="5">The sequence shown here is derived from an EMBL/GenBank/DDBJ whole genome shotgun (WGS) entry which is preliminary data.</text>
</comment>
<dbReference type="PANTHER" id="PTHR19384">
    <property type="entry name" value="NITRIC OXIDE SYNTHASE-RELATED"/>
    <property type="match status" value="1"/>
</dbReference>
<keyword evidence="2" id="KW-0288">FMN</keyword>
<dbReference type="PANTHER" id="PTHR19384:SF109">
    <property type="entry name" value="SULFITE REDUCTASE [NADPH] FLAVOPROTEIN COMPONENT"/>
    <property type="match status" value="1"/>
</dbReference>
<dbReference type="SUPFAM" id="SSF52218">
    <property type="entry name" value="Flavoproteins"/>
    <property type="match status" value="1"/>
</dbReference>
<dbReference type="PRINTS" id="PR00369">
    <property type="entry name" value="FLAVODOXIN"/>
</dbReference>
<name>A0ABU3SZA8_9ALTE</name>
<gene>
    <name evidence="5" type="ORF">RS130_16695</name>
</gene>
<dbReference type="InterPro" id="IPR001094">
    <property type="entry name" value="Flavdoxin-like"/>
</dbReference>
<keyword evidence="3" id="KW-0249">Electron transport</keyword>
<keyword evidence="1" id="KW-0285">Flavoprotein</keyword>
<dbReference type="RefSeq" id="WP_316026869.1">
    <property type="nucleotide sequence ID" value="NZ_JAWDIO010000002.1"/>
</dbReference>
<evidence type="ECO:0000313" key="5">
    <source>
        <dbReference type="EMBL" id="MDU0355325.1"/>
    </source>
</evidence>
<protein>
    <submittedName>
        <fullName evidence="5">Flavodoxin domain-containing protein</fullName>
    </submittedName>
</protein>
<dbReference type="EMBL" id="JAWDIO010000002">
    <property type="protein sequence ID" value="MDU0355325.1"/>
    <property type="molecule type" value="Genomic_DNA"/>
</dbReference>